<dbReference type="RefSeq" id="WP_378211769.1">
    <property type="nucleotide sequence ID" value="NZ_JBHLZP010000561.1"/>
</dbReference>
<evidence type="ECO:0000259" key="6">
    <source>
        <dbReference type="SMART" id="SM00062"/>
    </source>
</evidence>
<comment type="subcellular location">
    <subcellularLocation>
        <location evidence="1">Cell envelope</location>
    </subcellularLocation>
</comment>
<sequence>MVKSMKPWSVARRGAIACVAVVSALSLAACGKSGGDGGSGLNESGTLTVGMNLQFKPEMYLDSANQPAGYDVDLLNKLAKELNVKLVIKNLDFNGLIPGLQSKKFDLVSVGLTATDARKKVVDFTRAYVPYTSVLAVRQSDDSPAQVATYNTSGKIITALQGSTGEQLAKKTFPNAKLQTYSDQNSALLQVATGRANGSVLEDYILAQYQKSNPNQLKKAALPKPLDLSYGAWAVQKGNSTLAGKLNTFLCKAQTDGSLAALYKKDFGVTDAPVMPAGC</sequence>
<dbReference type="Pfam" id="PF00497">
    <property type="entry name" value="SBP_bac_3"/>
    <property type="match status" value="1"/>
</dbReference>
<dbReference type="SMART" id="SM00062">
    <property type="entry name" value="PBPb"/>
    <property type="match status" value="1"/>
</dbReference>
<dbReference type="PROSITE" id="PS01039">
    <property type="entry name" value="SBP_BACTERIAL_3"/>
    <property type="match status" value="1"/>
</dbReference>
<feature type="domain" description="Solute-binding protein family 3/N-terminal" evidence="6">
    <location>
        <begin position="46"/>
        <end position="270"/>
    </location>
</feature>
<feature type="chain" id="PRO_5045140316" evidence="5">
    <location>
        <begin position="29"/>
        <end position="279"/>
    </location>
</feature>
<comment type="similarity">
    <text evidence="2 4">Belongs to the bacterial solute-binding protein 3 family.</text>
</comment>
<protein>
    <submittedName>
        <fullName evidence="7">ABC transporter substrate-binding protein</fullName>
    </submittedName>
</protein>
<gene>
    <name evidence="7" type="ORF">ACFFNX_41820</name>
</gene>
<keyword evidence="3 5" id="KW-0732">Signal</keyword>
<dbReference type="InterPro" id="IPR018313">
    <property type="entry name" value="SBP_3_CS"/>
</dbReference>
<keyword evidence="8" id="KW-1185">Reference proteome</keyword>
<evidence type="ECO:0000313" key="8">
    <source>
        <dbReference type="Proteomes" id="UP001589627"/>
    </source>
</evidence>
<evidence type="ECO:0000256" key="2">
    <source>
        <dbReference type="ARBA" id="ARBA00010333"/>
    </source>
</evidence>
<dbReference type="PANTHER" id="PTHR35936:SF38">
    <property type="entry name" value="GLUTAMINE-BINDING PERIPLASMIC PROTEIN"/>
    <property type="match status" value="1"/>
</dbReference>
<reference evidence="7 8" key="1">
    <citation type="submission" date="2024-09" db="EMBL/GenBank/DDBJ databases">
        <authorList>
            <person name="Sun Q."/>
            <person name="Mori K."/>
        </authorList>
    </citation>
    <scope>NUCLEOTIDE SEQUENCE [LARGE SCALE GENOMIC DNA]</scope>
    <source>
        <strain evidence="7 8">TBRC 0563</strain>
    </source>
</reference>
<evidence type="ECO:0000313" key="7">
    <source>
        <dbReference type="EMBL" id="MFB9838707.1"/>
    </source>
</evidence>
<feature type="signal peptide" evidence="5">
    <location>
        <begin position="1"/>
        <end position="28"/>
    </location>
</feature>
<dbReference type="Proteomes" id="UP001589627">
    <property type="component" value="Unassembled WGS sequence"/>
</dbReference>
<name>A0ABV5YUD8_9ACTN</name>
<dbReference type="InterPro" id="IPR001638">
    <property type="entry name" value="Solute-binding_3/MltF_N"/>
</dbReference>
<evidence type="ECO:0000256" key="4">
    <source>
        <dbReference type="RuleBase" id="RU003744"/>
    </source>
</evidence>
<proteinExistence type="inferred from homology"/>
<dbReference type="EMBL" id="JBHLZP010000561">
    <property type="protein sequence ID" value="MFB9838707.1"/>
    <property type="molecule type" value="Genomic_DNA"/>
</dbReference>
<evidence type="ECO:0000256" key="5">
    <source>
        <dbReference type="SAM" id="SignalP"/>
    </source>
</evidence>
<dbReference type="SUPFAM" id="SSF53850">
    <property type="entry name" value="Periplasmic binding protein-like II"/>
    <property type="match status" value="1"/>
</dbReference>
<evidence type="ECO:0000256" key="3">
    <source>
        <dbReference type="ARBA" id="ARBA00022729"/>
    </source>
</evidence>
<dbReference type="PANTHER" id="PTHR35936">
    <property type="entry name" value="MEMBRANE-BOUND LYTIC MUREIN TRANSGLYCOSYLASE F"/>
    <property type="match status" value="1"/>
</dbReference>
<organism evidence="7 8">
    <name type="scientific">Actinoallomurus acaciae</name>
    <dbReference type="NCBI Taxonomy" id="502577"/>
    <lineage>
        <taxon>Bacteria</taxon>
        <taxon>Bacillati</taxon>
        <taxon>Actinomycetota</taxon>
        <taxon>Actinomycetes</taxon>
        <taxon>Streptosporangiales</taxon>
        <taxon>Thermomonosporaceae</taxon>
        <taxon>Actinoallomurus</taxon>
    </lineage>
</organism>
<dbReference type="PROSITE" id="PS51257">
    <property type="entry name" value="PROKAR_LIPOPROTEIN"/>
    <property type="match status" value="1"/>
</dbReference>
<dbReference type="CDD" id="cd13530">
    <property type="entry name" value="PBP2_peptides_like"/>
    <property type="match status" value="1"/>
</dbReference>
<dbReference type="Gene3D" id="3.40.190.10">
    <property type="entry name" value="Periplasmic binding protein-like II"/>
    <property type="match status" value="2"/>
</dbReference>
<evidence type="ECO:0000256" key="1">
    <source>
        <dbReference type="ARBA" id="ARBA00004196"/>
    </source>
</evidence>
<accession>A0ABV5YUD8</accession>
<comment type="caution">
    <text evidence="7">The sequence shown here is derived from an EMBL/GenBank/DDBJ whole genome shotgun (WGS) entry which is preliminary data.</text>
</comment>